<dbReference type="EMBL" id="VNFF01000002">
    <property type="protein sequence ID" value="TVU86086.1"/>
    <property type="molecule type" value="Genomic_DNA"/>
</dbReference>
<keyword evidence="4" id="KW-1185">Reference proteome</keyword>
<name>A0ABY3FIJ4_9GAMM</name>
<keyword evidence="2" id="KW-1133">Transmembrane helix</keyword>
<evidence type="ECO:0000313" key="3">
    <source>
        <dbReference type="EMBL" id="TVU86086.1"/>
    </source>
</evidence>
<dbReference type="RefSeq" id="WP_145234018.1">
    <property type="nucleotide sequence ID" value="NZ_VNFF01000002.1"/>
</dbReference>
<protein>
    <submittedName>
        <fullName evidence="3">Uncharacterized protein</fullName>
    </submittedName>
</protein>
<keyword evidence="2" id="KW-0812">Transmembrane</keyword>
<evidence type="ECO:0000256" key="1">
    <source>
        <dbReference type="SAM" id="MobiDB-lite"/>
    </source>
</evidence>
<accession>A0ABY3FIJ4</accession>
<evidence type="ECO:0000256" key="2">
    <source>
        <dbReference type="SAM" id="Phobius"/>
    </source>
</evidence>
<keyword evidence="2" id="KW-0472">Membrane</keyword>
<reference evidence="3 4" key="1">
    <citation type="submission" date="2019-07" db="EMBL/GenBank/DDBJ databases">
        <title>Diversity of Bacteria from Kongsfjorden, Arctic.</title>
        <authorList>
            <person name="Yu Y."/>
        </authorList>
    </citation>
    <scope>NUCLEOTIDE SEQUENCE [LARGE SCALE GENOMIC DNA]</scope>
    <source>
        <strain evidence="3 4">SM1927</strain>
    </source>
</reference>
<feature type="compositionally biased region" description="Basic and acidic residues" evidence="1">
    <location>
        <begin position="145"/>
        <end position="156"/>
    </location>
</feature>
<feature type="compositionally biased region" description="Polar residues" evidence="1">
    <location>
        <begin position="130"/>
        <end position="143"/>
    </location>
</feature>
<feature type="region of interest" description="Disordered" evidence="1">
    <location>
        <begin position="130"/>
        <end position="156"/>
    </location>
</feature>
<evidence type="ECO:0000313" key="4">
    <source>
        <dbReference type="Proteomes" id="UP000317938"/>
    </source>
</evidence>
<sequence length="156" mass="17341">MTKKVAAISNTCASVIGGGLLFLAGELESEQLKLAATTTIPAFTLFLAYAFKLAGSFGSLSIFKFFFKRKAMSRIESLKKAINDPNISEEKRKCYQDNYAQTLDYLMEIDNEDMKALKTMTDEARSKFTSDINSGYKNNTEVTESLDKAGEKPTEQ</sequence>
<gene>
    <name evidence="3" type="ORF">FQP85_03145</name>
</gene>
<organism evidence="3 4">
    <name type="scientific">Pseudoalteromonas neustonica</name>
    <dbReference type="NCBI Taxonomy" id="1840331"/>
    <lineage>
        <taxon>Bacteria</taxon>
        <taxon>Pseudomonadati</taxon>
        <taxon>Pseudomonadota</taxon>
        <taxon>Gammaproteobacteria</taxon>
        <taxon>Alteromonadales</taxon>
        <taxon>Pseudoalteromonadaceae</taxon>
        <taxon>Pseudoalteromonas</taxon>
    </lineage>
</organism>
<feature type="transmembrane region" description="Helical" evidence="2">
    <location>
        <begin position="45"/>
        <end position="67"/>
    </location>
</feature>
<feature type="transmembrane region" description="Helical" evidence="2">
    <location>
        <begin position="7"/>
        <end position="25"/>
    </location>
</feature>
<dbReference type="Proteomes" id="UP000317938">
    <property type="component" value="Unassembled WGS sequence"/>
</dbReference>
<comment type="caution">
    <text evidence="3">The sequence shown here is derived from an EMBL/GenBank/DDBJ whole genome shotgun (WGS) entry which is preliminary data.</text>
</comment>
<proteinExistence type="predicted"/>